<dbReference type="GO" id="GO:0052381">
    <property type="term" value="F:tRNA dimethylallyltransferase activity"/>
    <property type="evidence" value="ECO:0007669"/>
    <property type="project" value="UniProtKB-UniRule"/>
</dbReference>
<keyword evidence="6 10" id="KW-0547">Nucleotide-binding</keyword>
<organism evidence="14 15">
    <name type="scientific">Anaerococcus octavius</name>
    <dbReference type="NCBI Taxonomy" id="54007"/>
    <lineage>
        <taxon>Bacteria</taxon>
        <taxon>Bacillati</taxon>
        <taxon>Bacillota</taxon>
        <taxon>Tissierellia</taxon>
        <taxon>Tissierellales</taxon>
        <taxon>Peptoniphilaceae</taxon>
        <taxon>Anaerococcus</taxon>
    </lineage>
</organism>
<dbReference type="GO" id="GO:0005524">
    <property type="term" value="F:ATP binding"/>
    <property type="evidence" value="ECO:0007669"/>
    <property type="project" value="UniProtKB-UniRule"/>
</dbReference>
<comment type="catalytic activity">
    <reaction evidence="9 10 11">
        <text>adenosine(37) in tRNA + dimethylallyl diphosphate = N(6)-dimethylallyladenosine(37) in tRNA + diphosphate</text>
        <dbReference type="Rhea" id="RHEA:26482"/>
        <dbReference type="Rhea" id="RHEA-COMP:10162"/>
        <dbReference type="Rhea" id="RHEA-COMP:10375"/>
        <dbReference type="ChEBI" id="CHEBI:33019"/>
        <dbReference type="ChEBI" id="CHEBI:57623"/>
        <dbReference type="ChEBI" id="CHEBI:74411"/>
        <dbReference type="ChEBI" id="CHEBI:74415"/>
        <dbReference type="EC" id="2.5.1.75"/>
    </reaction>
</comment>
<evidence type="ECO:0000256" key="9">
    <source>
        <dbReference type="ARBA" id="ARBA00049563"/>
    </source>
</evidence>
<dbReference type="Gene3D" id="1.10.20.140">
    <property type="match status" value="1"/>
</dbReference>
<evidence type="ECO:0000256" key="5">
    <source>
        <dbReference type="ARBA" id="ARBA00022694"/>
    </source>
</evidence>
<comment type="function">
    <text evidence="2 10 12">Catalyzes the transfer of a dimethylallyl group onto the adenine at position 37 in tRNAs that read codons beginning with uridine, leading to the formation of N6-(dimethylallyl)adenosine (i(6)A).</text>
</comment>
<dbReference type="Proteomes" id="UP000234335">
    <property type="component" value="Unassembled WGS sequence"/>
</dbReference>
<dbReference type="Gene3D" id="3.40.50.300">
    <property type="entry name" value="P-loop containing nucleotide triphosphate hydrolases"/>
    <property type="match status" value="1"/>
</dbReference>
<evidence type="ECO:0000313" key="14">
    <source>
        <dbReference type="EMBL" id="PKZ16964.1"/>
    </source>
</evidence>
<dbReference type="AlphaFoldDB" id="A0A2I1M9Z9"/>
<sequence>MTDNVIIITGPTASGKSDIAINVAKAFDGEIISADSQQVYRQMDIGTNKIKNDHSITHHLIDIIDPNENFSVEDFSNKATNIIRKINEKGKVAIVAGGTGFYIDSLIFDMNYGKVKQNPEFRERLQNLNGKKENNYLYEKLLEIDPLTAKKYHPNETNRIIRSLEIYNSTGKAPSEVRTGEKRLNKDINPILFFLNYKDRSEVYQKINNRVIKMIDNGLIEEFAEVVKEYDLNQASQSMAAIGYKEIFPFINEEIDIDELIDLIQKNTRHYAKRQITWMKRYLKYNFTHEIIMDNLDTNDATDIIISTIKDTYEF</sequence>
<dbReference type="SUPFAM" id="SSF52540">
    <property type="entry name" value="P-loop containing nucleoside triphosphate hydrolases"/>
    <property type="match status" value="1"/>
</dbReference>
<proteinExistence type="inferred from homology"/>
<gene>
    <name evidence="10" type="primary">miaA</name>
    <name evidence="14" type="ORF">CYJ34_04025</name>
</gene>
<evidence type="ECO:0000256" key="3">
    <source>
        <dbReference type="ARBA" id="ARBA00005842"/>
    </source>
</evidence>
<evidence type="ECO:0000256" key="4">
    <source>
        <dbReference type="ARBA" id="ARBA00022679"/>
    </source>
</evidence>
<keyword evidence="4 10" id="KW-0808">Transferase</keyword>
<evidence type="ECO:0000256" key="6">
    <source>
        <dbReference type="ARBA" id="ARBA00022741"/>
    </source>
</evidence>
<dbReference type="InterPro" id="IPR027417">
    <property type="entry name" value="P-loop_NTPase"/>
</dbReference>
<feature type="binding site" evidence="10">
    <location>
        <begin position="10"/>
        <end position="17"/>
    </location>
    <ligand>
        <name>ATP</name>
        <dbReference type="ChEBI" id="CHEBI:30616"/>
    </ligand>
</feature>
<comment type="subunit">
    <text evidence="10">Monomer.</text>
</comment>
<keyword evidence="5 10" id="KW-0819">tRNA processing</keyword>
<evidence type="ECO:0000256" key="2">
    <source>
        <dbReference type="ARBA" id="ARBA00003213"/>
    </source>
</evidence>
<dbReference type="EC" id="2.5.1.75" evidence="10"/>
<feature type="site" description="Interaction with substrate tRNA" evidence="10">
    <location>
        <position position="122"/>
    </location>
</feature>
<evidence type="ECO:0000313" key="15">
    <source>
        <dbReference type="Proteomes" id="UP000234335"/>
    </source>
</evidence>
<comment type="cofactor">
    <cofactor evidence="1 10">
        <name>Mg(2+)</name>
        <dbReference type="ChEBI" id="CHEBI:18420"/>
    </cofactor>
</comment>
<comment type="caution">
    <text evidence="10">Lacks conserved residue(s) required for the propagation of feature annotation.</text>
</comment>
<comment type="caution">
    <text evidence="14">The sequence shown here is derived from an EMBL/GenBank/DDBJ whole genome shotgun (WGS) entry which is preliminary data.</text>
</comment>
<name>A0A2I1M9Z9_9FIRM</name>
<dbReference type="PANTHER" id="PTHR11088:SF60">
    <property type="entry name" value="TRNA DIMETHYLALLYLTRANSFERASE"/>
    <property type="match status" value="1"/>
</dbReference>
<keyword evidence="7 10" id="KW-0067">ATP-binding</keyword>
<evidence type="ECO:0000256" key="7">
    <source>
        <dbReference type="ARBA" id="ARBA00022840"/>
    </source>
</evidence>
<dbReference type="GO" id="GO:0006400">
    <property type="term" value="P:tRNA modification"/>
    <property type="evidence" value="ECO:0007669"/>
    <property type="project" value="TreeGrafter"/>
</dbReference>
<evidence type="ECO:0000256" key="12">
    <source>
        <dbReference type="RuleBase" id="RU003784"/>
    </source>
</evidence>
<accession>A0A2I1M9Z9</accession>
<evidence type="ECO:0000256" key="10">
    <source>
        <dbReference type="HAMAP-Rule" id="MF_00185"/>
    </source>
</evidence>
<dbReference type="RefSeq" id="WP_101540063.1">
    <property type="nucleotide sequence ID" value="NZ_JBHWQV010000071.1"/>
</dbReference>
<keyword evidence="15" id="KW-1185">Reference proteome</keyword>
<dbReference type="InterPro" id="IPR018022">
    <property type="entry name" value="IPT"/>
</dbReference>
<comment type="similarity">
    <text evidence="3 10 13">Belongs to the IPP transferase family.</text>
</comment>
<feature type="region of interest" description="Interaction with substrate tRNA" evidence="10">
    <location>
        <begin position="35"/>
        <end position="38"/>
    </location>
</feature>
<dbReference type="NCBIfam" id="TIGR00174">
    <property type="entry name" value="miaA"/>
    <property type="match status" value="1"/>
</dbReference>
<dbReference type="PANTHER" id="PTHR11088">
    <property type="entry name" value="TRNA DIMETHYLALLYLTRANSFERASE"/>
    <property type="match status" value="1"/>
</dbReference>
<feature type="site" description="Interaction with substrate tRNA" evidence="10">
    <location>
        <position position="99"/>
    </location>
</feature>
<protein>
    <recommendedName>
        <fullName evidence="10">tRNA dimethylallyltransferase</fullName>
        <ecNumber evidence="10">2.5.1.75</ecNumber>
    </recommendedName>
    <alternativeName>
        <fullName evidence="10">Dimethylallyl diphosphate:tRNA dimethylallyltransferase</fullName>
        <shortName evidence="10">DMAPP:tRNA dimethylallyltransferase</shortName>
        <shortName evidence="10">DMATase</shortName>
    </alternativeName>
    <alternativeName>
        <fullName evidence="10">Isopentenyl-diphosphate:tRNA isopentenyltransferase</fullName>
        <shortName evidence="10">IPP transferase</shortName>
        <shortName evidence="10">IPPT</shortName>
        <shortName evidence="10">IPTase</shortName>
    </alternativeName>
</protein>
<evidence type="ECO:0000256" key="8">
    <source>
        <dbReference type="ARBA" id="ARBA00022842"/>
    </source>
</evidence>
<keyword evidence="8 10" id="KW-0460">Magnesium</keyword>
<feature type="binding site" evidence="10">
    <location>
        <begin position="12"/>
        <end position="17"/>
    </location>
    <ligand>
        <name>substrate</name>
    </ligand>
</feature>
<evidence type="ECO:0000256" key="1">
    <source>
        <dbReference type="ARBA" id="ARBA00001946"/>
    </source>
</evidence>
<dbReference type="InterPro" id="IPR039657">
    <property type="entry name" value="Dimethylallyltransferase"/>
</dbReference>
<dbReference type="Pfam" id="PF01715">
    <property type="entry name" value="IPPT"/>
    <property type="match status" value="1"/>
</dbReference>
<dbReference type="HAMAP" id="MF_00185">
    <property type="entry name" value="IPP_trans"/>
    <property type="match status" value="1"/>
</dbReference>
<reference evidence="14 15" key="1">
    <citation type="submission" date="2017-12" db="EMBL/GenBank/DDBJ databases">
        <title>Phylogenetic diversity of female urinary microbiome.</title>
        <authorList>
            <person name="Thomas-White K."/>
            <person name="Wolfe A.J."/>
        </authorList>
    </citation>
    <scope>NUCLEOTIDE SEQUENCE [LARGE SCALE GENOMIC DNA]</scope>
    <source>
        <strain evidence="14 15">UMB0119</strain>
    </source>
</reference>
<evidence type="ECO:0000256" key="11">
    <source>
        <dbReference type="RuleBase" id="RU003783"/>
    </source>
</evidence>
<evidence type="ECO:0000256" key="13">
    <source>
        <dbReference type="RuleBase" id="RU003785"/>
    </source>
</evidence>
<dbReference type="EMBL" id="PKGS01000002">
    <property type="protein sequence ID" value="PKZ16964.1"/>
    <property type="molecule type" value="Genomic_DNA"/>
</dbReference>